<dbReference type="PANTHER" id="PTHR11070:SF2">
    <property type="entry name" value="ATP-DEPENDENT DNA HELICASE SRS2"/>
    <property type="match status" value="1"/>
</dbReference>
<dbReference type="Gene3D" id="1.10.10.160">
    <property type="match status" value="1"/>
</dbReference>
<gene>
    <name evidence="14" type="primary">pcrA</name>
    <name evidence="14" type="ORF">LKMONMHP_2385</name>
</gene>
<evidence type="ECO:0000256" key="3">
    <source>
        <dbReference type="ARBA" id="ARBA00022801"/>
    </source>
</evidence>
<dbReference type="Pfam" id="PF13361">
    <property type="entry name" value="UvrD_C"/>
    <property type="match status" value="1"/>
</dbReference>
<evidence type="ECO:0000256" key="2">
    <source>
        <dbReference type="ARBA" id="ARBA00022741"/>
    </source>
</evidence>
<name>A0ABQ4T771_METOR</name>
<evidence type="ECO:0000256" key="10">
    <source>
        <dbReference type="ARBA" id="ARBA00034923"/>
    </source>
</evidence>
<dbReference type="CDD" id="cd17932">
    <property type="entry name" value="DEXQc_UvrD"/>
    <property type="match status" value="1"/>
</dbReference>
<keyword evidence="5 12" id="KW-0067">ATP-binding</keyword>
<dbReference type="PANTHER" id="PTHR11070">
    <property type="entry name" value="UVRD / RECB / PCRA DNA HELICASE FAMILY MEMBER"/>
    <property type="match status" value="1"/>
</dbReference>
<evidence type="ECO:0000256" key="5">
    <source>
        <dbReference type="ARBA" id="ARBA00022840"/>
    </source>
</evidence>
<dbReference type="Proteomes" id="UP001055156">
    <property type="component" value="Unassembled WGS sequence"/>
</dbReference>
<dbReference type="Pfam" id="PF00580">
    <property type="entry name" value="UvrD-helicase"/>
    <property type="match status" value="1"/>
</dbReference>
<keyword evidence="15" id="KW-1185">Reference proteome</keyword>
<comment type="similarity">
    <text evidence="1">Belongs to the helicase family. UvrD subfamily.</text>
</comment>
<dbReference type="InterPro" id="IPR013986">
    <property type="entry name" value="DExx_box_DNA_helicase_dom_sf"/>
</dbReference>
<evidence type="ECO:0000259" key="13">
    <source>
        <dbReference type="PROSITE" id="PS51198"/>
    </source>
</evidence>
<dbReference type="PROSITE" id="PS51198">
    <property type="entry name" value="UVRD_HELICASE_ATP_BIND"/>
    <property type="match status" value="1"/>
</dbReference>
<accession>A0ABQ4T771</accession>
<evidence type="ECO:0000256" key="9">
    <source>
        <dbReference type="ARBA" id="ARBA00034808"/>
    </source>
</evidence>
<evidence type="ECO:0000313" key="15">
    <source>
        <dbReference type="Proteomes" id="UP001055156"/>
    </source>
</evidence>
<reference evidence="14" key="2">
    <citation type="submission" date="2021-08" db="EMBL/GenBank/DDBJ databases">
        <authorList>
            <person name="Tani A."/>
            <person name="Ola A."/>
            <person name="Ogura Y."/>
            <person name="Katsura K."/>
            <person name="Hayashi T."/>
        </authorList>
    </citation>
    <scope>NUCLEOTIDE SEQUENCE</scope>
    <source>
        <strain evidence="14">NBRC 15689</strain>
    </source>
</reference>
<keyword evidence="2 12" id="KW-0547">Nucleotide-binding</keyword>
<sequence length="606" mass="66579">MRSRSTSAAYLRHVGDLAGNPGQQAAYDSEGHCVVLAGPGSGKTKTLVLKLARMLAEDVRAPQGVACITYSTECARELKRRLERLGLREAPNLFVGTVHGFCLRHVLMPYGRLAGLDLPHPLVLATTGQVKDTFRRVAEALFGIGQPYKLDEMGKYRRVHLDRDAPGWSADPDLARLCEGYEAALRRQGLIDYDDMVVCANRLIGAHDWVLPAIAARWPILAVDEYQDLGLALHRIVMRLAFEGGVRLFAVGDADQAVYGFTGTDGGLFHHLAERHDVETVRLELNYRSGGRIIEASEYALGEVRGYRPHDTERLATVRFVERPGGLEDQAAHIVETLIPEALAAKPGRVPGDIAILYRAATVGDVFADALAAAGMDFVRIDTAAPYKKVELTSWVEDCAAWCSGGWRKARPQLGGLLSRWIGFRAGRASEQEANRTRRAVTAFLMAHRRDDGPAAPFIAAIRQSLLDPLGLAEPSLADQIEQVQRMSVAVAPGGKLEGLDLVSLGGRDGSPSHVNLLTLHSSKGCEYDVVIMVGMDQGMMPWAKEKEAELKESRRLFYVGLTRARDAVHLLYSGWFRDRYGPRSLGRSTFVKELEDRLVAAEQAR</sequence>
<evidence type="ECO:0000256" key="1">
    <source>
        <dbReference type="ARBA" id="ARBA00009922"/>
    </source>
</evidence>
<keyword evidence="7" id="KW-0413">Isomerase</keyword>
<comment type="catalytic activity">
    <reaction evidence="8">
        <text>Couples ATP hydrolysis with the unwinding of duplex DNA by translocating in the 3'-5' direction.</text>
        <dbReference type="EC" id="5.6.2.4"/>
    </reaction>
</comment>
<keyword evidence="4 12" id="KW-0347">Helicase</keyword>
<evidence type="ECO:0000256" key="8">
    <source>
        <dbReference type="ARBA" id="ARBA00034617"/>
    </source>
</evidence>
<evidence type="ECO:0000256" key="6">
    <source>
        <dbReference type="ARBA" id="ARBA00023125"/>
    </source>
</evidence>
<dbReference type="Gene3D" id="3.40.50.300">
    <property type="entry name" value="P-loop containing nucleotide triphosphate hydrolases"/>
    <property type="match status" value="2"/>
</dbReference>
<dbReference type="RefSeq" id="WP_238311377.1">
    <property type="nucleotide sequence ID" value="NZ_BPQV01000006.1"/>
</dbReference>
<dbReference type="GO" id="GO:0004386">
    <property type="term" value="F:helicase activity"/>
    <property type="evidence" value="ECO:0007669"/>
    <property type="project" value="UniProtKB-KW"/>
</dbReference>
<dbReference type="SUPFAM" id="SSF52540">
    <property type="entry name" value="P-loop containing nucleoside triphosphate hydrolases"/>
    <property type="match status" value="1"/>
</dbReference>
<dbReference type="InterPro" id="IPR000212">
    <property type="entry name" value="DNA_helicase_UvrD/REP"/>
</dbReference>
<dbReference type="EMBL" id="BPQV01000006">
    <property type="protein sequence ID" value="GJE27525.1"/>
    <property type="molecule type" value="Genomic_DNA"/>
</dbReference>
<feature type="binding site" evidence="12">
    <location>
        <begin position="37"/>
        <end position="44"/>
    </location>
    <ligand>
        <name>ATP</name>
        <dbReference type="ChEBI" id="CHEBI:30616"/>
    </ligand>
</feature>
<feature type="domain" description="UvrD-like helicase ATP-binding" evidence="13">
    <location>
        <begin position="16"/>
        <end position="290"/>
    </location>
</feature>
<proteinExistence type="inferred from homology"/>
<reference evidence="14" key="1">
    <citation type="journal article" date="2021" name="Front. Microbiol.">
        <title>Comprehensive Comparative Genomics and Phenotyping of Methylobacterium Species.</title>
        <authorList>
            <person name="Alessa O."/>
            <person name="Ogura Y."/>
            <person name="Fujitani Y."/>
            <person name="Takami H."/>
            <person name="Hayashi T."/>
            <person name="Sahin N."/>
            <person name="Tani A."/>
        </authorList>
    </citation>
    <scope>NUCLEOTIDE SEQUENCE</scope>
    <source>
        <strain evidence="14">NBRC 15689</strain>
    </source>
</reference>
<organism evidence="14 15">
    <name type="scientific">Methylobacterium organophilum</name>
    <dbReference type="NCBI Taxonomy" id="410"/>
    <lineage>
        <taxon>Bacteria</taxon>
        <taxon>Pseudomonadati</taxon>
        <taxon>Pseudomonadota</taxon>
        <taxon>Alphaproteobacteria</taxon>
        <taxon>Hyphomicrobiales</taxon>
        <taxon>Methylobacteriaceae</taxon>
        <taxon>Methylobacterium</taxon>
    </lineage>
</organism>
<dbReference type="InterPro" id="IPR014016">
    <property type="entry name" value="UvrD-like_ATP-bd"/>
</dbReference>
<evidence type="ECO:0000256" key="12">
    <source>
        <dbReference type="PROSITE-ProRule" id="PRU00560"/>
    </source>
</evidence>
<keyword evidence="3 12" id="KW-0378">Hydrolase</keyword>
<protein>
    <recommendedName>
        <fullName evidence="9">DNA 3'-5' helicase</fullName>
        <ecNumber evidence="9">5.6.2.4</ecNumber>
    </recommendedName>
    <alternativeName>
        <fullName evidence="10">DNA 3'-5' helicase II</fullName>
    </alternativeName>
</protein>
<evidence type="ECO:0000256" key="11">
    <source>
        <dbReference type="ARBA" id="ARBA00048988"/>
    </source>
</evidence>
<comment type="caution">
    <text evidence="14">The sequence shown here is derived from an EMBL/GenBank/DDBJ whole genome shotgun (WGS) entry which is preliminary data.</text>
</comment>
<evidence type="ECO:0000313" key="14">
    <source>
        <dbReference type="EMBL" id="GJE27525.1"/>
    </source>
</evidence>
<dbReference type="InterPro" id="IPR014017">
    <property type="entry name" value="DNA_helicase_UvrD-like_C"/>
</dbReference>
<dbReference type="EC" id="5.6.2.4" evidence="9"/>
<comment type="catalytic activity">
    <reaction evidence="11">
        <text>ATP + H2O = ADP + phosphate + H(+)</text>
        <dbReference type="Rhea" id="RHEA:13065"/>
        <dbReference type="ChEBI" id="CHEBI:15377"/>
        <dbReference type="ChEBI" id="CHEBI:15378"/>
        <dbReference type="ChEBI" id="CHEBI:30616"/>
        <dbReference type="ChEBI" id="CHEBI:43474"/>
        <dbReference type="ChEBI" id="CHEBI:456216"/>
        <dbReference type="EC" id="5.6.2.4"/>
    </reaction>
</comment>
<evidence type="ECO:0000256" key="7">
    <source>
        <dbReference type="ARBA" id="ARBA00023235"/>
    </source>
</evidence>
<evidence type="ECO:0000256" key="4">
    <source>
        <dbReference type="ARBA" id="ARBA00022806"/>
    </source>
</evidence>
<dbReference type="InterPro" id="IPR027417">
    <property type="entry name" value="P-loop_NTPase"/>
</dbReference>
<keyword evidence="6" id="KW-0238">DNA-binding</keyword>